<feature type="transmembrane region" description="Helical" evidence="5">
    <location>
        <begin position="78"/>
        <end position="96"/>
    </location>
</feature>
<keyword evidence="3 5" id="KW-1133">Transmembrane helix</keyword>
<evidence type="ECO:0000313" key="8">
    <source>
        <dbReference type="Proteomes" id="UP001499854"/>
    </source>
</evidence>
<keyword evidence="4 5" id="KW-0472">Membrane</keyword>
<accession>A0ABN2SN84</accession>
<dbReference type="Pfam" id="PF13515">
    <property type="entry name" value="FUSC_2"/>
    <property type="match status" value="1"/>
</dbReference>
<protein>
    <recommendedName>
        <fullName evidence="6">Integral membrane bound transporter domain-containing protein</fullName>
    </recommendedName>
</protein>
<evidence type="ECO:0000256" key="3">
    <source>
        <dbReference type="ARBA" id="ARBA00022989"/>
    </source>
</evidence>
<dbReference type="Proteomes" id="UP001499854">
    <property type="component" value="Unassembled WGS sequence"/>
</dbReference>
<gene>
    <name evidence="7" type="ORF">GCM10009838_60700</name>
</gene>
<comment type="caution">
    <text evidence="7">The sequence shown here is derived from an EMBL/GenBank/DDBJ whole genome shotgun (WGS) entry which is preliminary data.</text>
</comment>
<feature type="transmembrane region" description="Helical" evidence="5">
    <location>
        <begin position="103"/>
        <end position="120"/>
    </location>
</feature>
<sequence>MPRDAGSVGEFTREMLGRGQTTLRAGVERSVRALRLHGVRHWFRRERDAFRQTLKTALACAVAWELAKHVIYHGSPQVHAVLAPVAVLITIQVTIYQTFRRGLQQVAAVVLGVFAALALANYVELSWYTLSVMVIIALMIGRTLRLGTQVNQVATTSLLVYSLGRGYGLERVWDTLIGAGVGIVANAAVAPPTYSDTAAKELADLADDLAQLCRDVAIALRDGTWTAADARKWLDRSRGLFGDSQDTEDVADQAEEAVRYHPRRSSLEAEVNRVDQAAICLSHVAAQLNGLLRGLYDLANGNRGLPATTEVPRALGILLLDVGRALNRFGRLQIPDRNSRQVLEELKVIITAADDHQLSAIEDMLPIGAHAVERWSVHGALLDNARRMLYELDPVGGPHTLAIPPIAPAPVASAST</sequence>
<reference evidence="7 8" key="1">
    <citation type="journal article" date="2019" name="Int. J. Syst. Evol. Microbiol.">
        <title>The Global Catalogue of Microorganisms (GCM) 10K type strain sequencing project: providing services to taxonomists for standard genome sequencing and annotation.</title>
        <authorList>
            <consortium name="The Broad Institute Genomics Platform"/>
            <consortium name="The Broad Institute Genome Sequencing Center for Infectious Disease"/>
            <person name="Wu L."/>
            <person name="Ma J."/>
        </authorList>
    </citation>
    <scope>NUCLEOTIDE SEQUENCE [LARGE SCALE GENOMIC DNA]</scope>
    <source>
        <strain evidence="7 8">JCM 16013</strain>
    </source>
</reference>
<evidence type="ECO:0000256" key="4">
    <source>
        <dbReference type="ARBA" id="ARBA00023136"/>
    </source>
</evidence>
<dbReference type="InterPro" id="IPR049453">
    <property type="entry name" value="Memb_transporter_dom"/>
</dbReference>
<evidence type="ECO:0000256" key="1">
    <source>
        <dbReference type="ARBA" id="ARBA00004141"/>
    </source>
</evidence>
<keyword evidence="8" id="KW-1185">Reference proteome</keyword>
<dbReference type="RefSeq" id="WP_344660578.1">
    <property type="nucleotide sequence ID" value="NZ_BAAAQM010000042.1"/>
</dbReference>
<evidence type="ECO:0000256" key="5">
    <source>
        <dbReference type="SAM" id="Phobius"/>
    </source>
</evidence>
<evidence type="ECO:0000259" key="6">
    <source>
        <dbReference type="Pfam" id="PF13515"/>
    </source>
</evidence>
<evidence type="ECO:0000256" key="2">
    <source>
        <dbReference type="ARBA" id="ARBA00022692"/>
    </source>
</evidence>
<comment type="subcellular location">
    <subcellularLocation>
        <location evidence="1">Membrane</location>
        <topology evidence="1">Multi-pass membrane protein</topology>
    </subcellularLocation>
</comment>
<feature type="domain" description="Integral membrane bound transporter" evidence="6">
    <location>
        <begin position="71"/>
        <end position="184"/>
    </location>
</feature>
<organism evidence="7 8">
    <name type="scientific">Catenulispora subtropica</name>
    <dbReference type="NCBI Taxonomy" id="450798"/>
    <lineage>
        <taxon>Bacteria</taxon>
        <taxon>Bacillati</taxon>
        <taxon>Actinomycetota</taxon>
        <taxon>Actinomycetes</taxon>
        <taxon>Catenulisporales</taxon>
        <taxon>Catenulisporaceae</taxon>
        <taxon>Catenulispora</taxon>
    </lineage>
</organism>
<evidence type="ECO:0000313" key="7">
    <source>
        <dbReference type="EMBL" id="GAA1989553.1"/>
    </source>
</evidence>
<dbReference type="EMBL" id="BAAAQM010000042">
    <property type="protein sequence ID" value="GAA1989553.1"/>
    <property type="molecule type" value="Genomic_DNA"/>
</dbReference>
<keyword evidence="2 5" id="KW-0812">Transmembrane</keyword>
<name>A0ABN2SN84_9ACTN</name>
<proteinExistence type="predicted"/>